<evidence type="ECO:0000313" key="2">
    <source>
        <dbReference type="EMBL" id="GMA35062.1"/>
    </source>
</evidence>
<evidence type="ECO:0008006" key="4">
    <source>
        <dbReference type="Google" id="ProtNLM"/>
    </source>
</evidence>
<name>A0ABQ6IDI6_9MICO</name>
<reference evidence="3" key="1">
    <citation type="journal article" date="2019" name="Int. J. Syst. Evol. Microbiol.">
        <title>The Global Catalogue of Microorganisms (GCM) 10K type strain sequencing project: providing services to taxonomists for standard genome sequencing and annotation.</title>
        <authorList>
            <consortium name="The Broad Institute Genomics Platform"/>
            <consortium name="The Broad Institute Genome Sequencing Center for Infectious Disease"/>
            <person name="Wu L."/>
            <person name="Ma J."/>
        </authorList>
    </citation>
    <scope>NUCLEOTIDE SEQUENCE [LARGE SCALE GENOMIC DNA]</scope>
    <source>
        <strain evidence="3">NBRC 112299</strain>
    </source>
</reference>
<keyword evidence="3" id="KW-1185">Reference proteome</keyword>
<feature type="compositionally biased region" description="Basic and acidic residues" evidence="1">
    <location>
        <begin position="107"/>
        <end position="116"/>
    </location>
</feature>
<comment type="caution">
    <text evidence="2">The sequence shown here is derived from an EMBL/GenBank/DDBJ whole genome shotgun (WGS) entry which is preliminary data.</text>
</comment>
<organism evidence="2 3">
    <name type="scientific">Demequina litorisediminis</name>
    <dbReference type="NCBI Taxonomy" id="1849022"/>
    <lineage>
        <taxon>Bacteria</taxon>
        <taxon>Bacillati</taxon>
        <taxon>Actinomycetota</taxon>
        <taxon>Actinomycetes</taxon>
        <taxon>Micrococcales</taxon>
        <taxon>Demequinaceae</taxon>
        <taxon>Demequina</taxon>
    </lineage>
</organism>
<proteinExistence type="predicted"/>
<dbReference type="Proteomes" id="UP001157125">
    <property type="component" value="Unassembled WGS sequence"/>
</dbReference>
<gene>
    <name evidence="2" type="ORF">GCM10025876_12660</name>
</gene>
<sequence>MTGVKVLVINSDLAANRGDRAIAAGLVALVRDTLPEARITIVSQQPERDGAWFDADALDQDIHSLSPLDLLRLMRAARRADLVLWGGGEPSQGLHEPARRLVLGGQDGRRADREPEPGGGLPGHRPHLRRLEPQADRRDRATHPCLPDPRRGVARQVDRLGRSCRARHREFRLCGVRHRPGAGRRAG</sequence>
<dbReference type="EMBL" id="BSUN01000001">
    <property type="protein sequence ID" value="GMA35062.1"/>
    <property type="molecule type" value="Genomic_DNA"/>
</dbReference>
<feature type="compositionally biased region" description="Basic and acidic residues" evidence="1">
    <location>
        <begin position="129"/>
        <end position="161"/>
    </location>
</feature>
<protein>
    <recommendedName>
        <fullName evidence="4">Polysaccharide pyruvyl transferase</fullName>
    </recommendedName>
</protein>
<evidence type="ECO:0000313" key="3">
    <source>
        <dbReference type="Proteomes" id="UP001157125"/>
    </source>
</evidence>
<evidence type="ECO:0000256" key="1">
    <source>
        <dbReference type="SAM" id="MobiDB-lite"/>
    </source>
</evidence>
<feature type="region of interest" description="Disordered" evidence="1">
    <location>
        <begin position="105"/>
        <end position="161"/>
    </location>
</feature>
<accession>A0ABQ6IDI6</accession>